<name>A0A699UX22_TANCI</name>
<feature type="non-terminal residue" evidence="2">
    <location>
        <position position="122"/>
    </location>
</feature>
<dbReference type="EMBL" id="BKCJ011377373">
    <property type="protein sequence ID" value="GFD27482.1"/>
    <property type="molecule type" value="Genomic_DNA"/>
</dbReference>
<protein>
    <submittedName>
        <fullName evidence="2">Copia protein</fullName>
    </submittedName>
</protein>
<proteinExistence type="predicted"/>
<dbReference type="InterPro" id="IPR013103">
    <property type="entry name" value="RVT_2"/>
</dbReference>
<accession>A0A699UX22</accession>
<reference evidence="2" key="1">
    <citation type="journal article" date="2019" name="Sci. Rep.">
        <title>Draft genome of Tanacetum cinerariifolium, the natural source of mosquito coil.</title>
        <authorList>
            <person name="Yamashiro T."/>
            <person name="Shiraishi A."/>
            <person name="Satake H."/>
            <person name="Nakayama K."/>
        </authorList>
    </citation>
    <scope>NUCLEOTIDE SEQUENCE</scope>
</reference>
<feature type="domain" description="Reverse transcriptase Ty1/copia-type" evidence="1">
    <location>
        <begin position="69"/>
        <end position="121"/>
    </location>
</feature>
<gene>
    <name evidence="2" type="ORF">Tci_899451</name>
</gene>
<organism evidence="2">
    <name type="scientific">Tanacetum cinerariifolium</name>
    <name type="common">Dalmatian daisy</name>
    <name type="synonym">Chrysanthemum cinerariifolium</name>
    <dbReference type="NCBI Taxonomy" id="118510"/>
    <lineage>
        <taxon>Eukaryota</taxon>
        <taxon>Viridiplantae</taxon>
        <taxon>Streptophyta</taxon>
        <taxon>Embryophyta</taxon>
        <taxon>Tracheophyta</taxon>
        <taxon>Spermatophyta</taxon>
        <taxon>Magnoliopsida</taxon>
        <taxon>eudicotyledons</taxon>
        <taxon>Gunneridae</taxon>
        <taxon>Pentapetalae</taxon>
        <taxon>asterids</taxon>
        <taxon>campanulids</taxon>
        <taxon>Asterales</taxon>
        <taxon>Asteraceae</taxon>
        <taxon>Asteroideae</taxon>
        <taxon>Anthemideae</taxon>
        <taxon>Anthemidinae</taxon>
        <taxon>Tanacetum</taxon>
    </lineage>
</organism>
<sequence length="122" mass="13563">DEPTTRFPSPSDHGNHDLLPGIFSSSSYDDEFGAALNNVASTMEVSPMATKRINTIYWGSYCSCANEKQGKYVIGTKWILKNKRDARGIVVQNKARLIAQGHRQEKGIDYDEVFAPVARIEA</sequence>
<dbReference type="AlphaFoldDB" id="A0A699UX22"/>
<comment type="caution">
    <text evidence="2">The sequence shown here is derived from an EMBL/GenBank/DDBJ whole genome shotgun (WGS) entry which is preliminary data.</text>
</comment>
<feature type="non-terminal residue" evidence="2">
    <location>
        <position position="1"/>
    </location>
</feature>
<evidence type="ECO:0000259" key="1">
    <source>
        <dbReference type="Pfam" id="PF07727"/>
    </source>
</evidence>
<evidence type="ECO:0000313" key="2">
    <source>
        <dbReference type="EMBL" id="GFD27482.1"/>
    </source>
</evidence>
<dbReference type="Pfam" id="PF07727">
    <property type="entry name" value="RVT_2"/>
    <property type="match status" value="1"/>
</dbReference>